<protein>
    <submittedName>
        <fullName evidence="1">Uncharacterized protein</fullName>
    </submittedName>
</protein>
<accession>A0ABR5DRS0</accession>
<evidence type="ECO:0000313" key="1">
    <source>
        <dbReference type="EMBL" id="KJW01392.1"/>
    </source>
</evidence>
<keyword evidence="2" id="KW-1185">Reference proteome</keyword>
<proteinExistence type="predicted"/>
<sequence>MLRHYKKENKRVIPKSRKETLAAIIALTAKTNKIADKKKMDKR</sequence>
<name>A0ABR5DRS0_RICPA</name>
<dbReference type="EMBL" id="LAOO01000001">
    <property type="protein sequence ID" value="KJW01392.1"/>
    <property type="molecule type" value="Genomic_DNA"/>
</dbReference>
<comment type="caution">
    <text evidence="1">The sequence shown here is derived from an EMBL/GenBank/DDBJ whole genome shotgun (WGS) entry which is preliminary data.</text>
</comment>
<organism evidence="1 2">
    <name type="scientific">Rickettsia parkeri str. Tate's Hell</name>
    <dbReference type="NCBI Taxonomy" id="1359189"/>
    <lineage>
        <taxon>Bacteria</taxon>
        <taxon>Pseudomonadati</taxon>
        <taxon>Pseudomonadota</taxon>
        <taxon>Alphaproteobacteria</taxon>
        <taxon>Rickettsiales</taxon>
        <taxon>Rickettsiaceae</taxon>
        <taxon>Rickettsieae</taxon>
        <taxon>Rickettsia</taxon>
        <taxon>spotted fever group</taxon>
    </lineage>
</organism>
<evidence type="ECO:0000313" key="2">
    <source>
        <dbReference type="Proteomes" id="UP000035491"/>
    </source>
</evidence>
<dbReference type="Proteomes" id="UP000035491">
    <property type="component" value="Unassembled WGS sequence"/>
</dbReference>
<reference evidence="1 2" key="1">
    <citation type="submission" date="2015-02" db="EMBL/GenBank/DDBJ databases">
        <title>Genome Sequencing of Rickettsiales.</title>
        <authorList>
            <person name="Daugherty S.C."/>
            <person name="Su Q."/>
            <person name="Abolude K."/>
            <person name="Beier-Sexton M."/>
            <person name="Carlyon J.A."/>
            <person name="Carter R."/>
            <person name="Day N.P."/>
            <person name="Dumler S.J."/>
            <person name="Dyachenko V."/>
            <person name="Godinez A."/>
            <person name="Kurtti T.J."/>
            <person name="Lichay M."/>
            <person name="Mullins K.E."/>
            <person name="Ott S."/>
            <person name="Pappas-Brown V."/>
            <person name="Paris D.H."/>
            <person name="Patel P."/>
            <person name="Richards A.L."/>
            <person name="Sadzewicz L."/>
            <person name="Sears K."/>
            <person name="Seidman D."/>
            <person name="Sengamalay N."/>
            <person name="Stenos J."/>
            <person name="Tallon L.J."/>
            <person name="Vincent G."/>
            <person name="Fraser C.M."/>
            <person name="Munderloh U."/>
            <person name="Dunning-Hotopp J.C."/>
        </authorList>
    </citation>
    <scope>NUCLEOTIDE SEQUENCE [LARGE SCALE GENOMIC DNA]</scope>
    <source>
        <strain evidence="1 2">Tate's Hell</strain>
    </source>
</reference>
<gene>
    <name evidence="1" type="ORF">RPATATE_0050</name>
</gene>